<dbReference type="AlphaFoldDB" id="A0A0F9GWK3"/>
<proteinExistence type="predicted"/>
<feature type="transmembrane region" description="Helical" evidence="1">
    <location>
        <begin position="52"/>
        <end position="76"/>
    </location>
</feature>
<protein>
    <submittedName>
        <fullName evidence="2">Uncharacterized protein</fullName>
    </submittedName>
</protein>
<accession>A0A0F9GWK3</accession>
<comment type="caution">
    <text evidence="2">The sequence shown here is derived from an EMBL/GenBank/DDBJ whole genome shotgun (WGS) entry which is preliminary data.</text>
</comment>
<evidence type="ECO:0000256" key="1">
    <source>
        <dbReference type="SAM" id="Phobius"/>
    </source>
</evidence>
<sequence>MKIKKILLVAGAASLSLPSALAAVAIDADTLEGLPYIGSDVGSFLKNLAPGIGAFIIILGVFGGVAAIIYAIVGVVKNRLTV</sequence>
<keyword evidence="1" id="KW-0472">Membrane</keyword>
<evidence type="ECO:0000313" key="2">
    <source>
        <dbReference type="EMBL" id="KKL67492.1"/>
    </source>
</evidence>
<name>A0A0F9GWK3_9ZZZZ</name>
<keyword evidence="1" id="KW-1133">Transmembrane helix</keyword>
<dbReference type="EMBL" id="LAZR01026841">
    <property type="protein sequence ID" value="KKL67492.1"/>
    <property type="molecule type" value="Genomic_DNA"/>
</dbReference>
<keyword evidence="1" id="KW-0812">Transmembrane</keyword>
<gene>
    <name evidence="2" type="ORF">LCGC14_2134460</name>
</gene>
<reference evidence="2" key="1">
    <citation type="journal article" date="2015" name="Nature">
        <title>Complex archaea that bridge the gap between prokaryotes and eukaryotes.</title>
        <authorList>
            <person name="Spang A."/>
            <person name="Saw J.H."/>
            <person name="Jorgensen S.L."/>
            <person name="Zaremba-Niedzwiedzka K."/>
            <person name="Martijn J."/>
            <person name="Lind A.E."/>
            <person name="van Eijk R."/>
            <person name="Schleper C."/>
            <person name="Guy L."/>
            <person name="Ettema T.J."/>
        </authorList>
    </citation>
    <scope>NUCLEOTIDE SEQUENCE</scope>
</reference>
<organism evidence="2">
    <name type="scientific">marine sediment metagenome</name>
    <dbReference type="NCBI Taxonomy" id="412755"/>
    <lineage>
        <taxon>unclassified sequences</taxon>
        <taxon>metagenomes</taxon>
        <taxon>ecological metagenomes</taxon>
    </lineage>
</organism>